<dbReference type="AlphaFoldDB" id="A0A399SZ26"/>
<dbReference type="InterPro" id="IPR044644">
    <property type="entry name" value="DinF-like"/>
</dbReference>
<evidence type="ECO:0000256" key="4">
    <source>
        <dbReference type="ARBA" id="ARBA00022989"/>
    </source>
</evidence>
<keyword evidence="8" id="KW-1185">Reference proteome</keyword>
<dbReference type="GO" id="GO:0015297">
    <property type="term" value="F:antiporter activity"/>
    <property type="evidence" value="ECO:0007669"/>
    <property type="project" value="InterPro"/>
</dbReference>
<dbReference type="PANTHER" id="PTHR42893">
    <property type="entry name" value="PROTEIN DETOXIFICATION 44, CHLOROPLASTIC-RELATED"/>
    <property type="match status" value="1"/>
</dbReference>
<name>A0A399SZ26_9BACT</name>
<sequence>MNQKILRLAVPNIVSNITVPLLGLVDLALMGHLDSEIYIGAIALGGVIFNFIYWGFSFLRMSTTGFTAQAYGEKNTVETITILARALLLVAIVSVLILLFQAPIAWASFKIIGGSPEVESLAKSYFSIRVWGAPAALSLFVFNGWFLGMQNARIPMIVAISVNVINILLSAFFVFVLHMNSSGVALGTAISQYAGLLIAGIFFFKYYRHMTVFVSRKGIMDLQVLTRFFKVNTDIFIRTFCIIAVFTFFTSKSASMNNTILAVNSLLIQLLLFFSFFIDGFAFAGEALTGKYVGARKLTELKKVVKLLFYWGAALALGFTLLYLPGVRLILRILTSQTEVIESARPFLPWIVLVPIASFASFIWDGIYIGATASRAMRNTLLISTFAVFAPVYYFLAPLWGNHALWLGMLLFMLFRGLVQTILYKKAILNPLHNTRLD</sequence>
<dbReference type="GO" id="GO:0042910">
    <property type="term" value="F:xenobiotic transmembrane transporter activity"/>
    <property type="evidence" value="ECO:0007669"/>
    <property type="project" value="InterPro"/>
</dbReference>
<reference evidence="7 8" key="1">
    <citation type="submission" date="2018-08" db="EMBL/GenBank/DDBJ databases">
        <title>Pallidiluteibacterium maritimus gen. nov., sp. nov., isolated from coastal sediment.</title>
        <authorList>
            <person name="Zhou L.Y."/>
        </authorList>
    </citation>
    <scope>NUCLEOTIDE SEQUENCE [LARGE SCALE GENOMIC DNA]</scope>
    <source>
        <strain evidence="7 8">XSD2</strain>
    </source>
</reference>
<feature type="transmembrane region" description="Helical" evidence="6">
    <location>
        <begin position="126"/>
        <end position="147"/>
    </location>
</feature>
<feature type="transmembrane region" description="Helical" evidence="6">
    <location>
        <begin position="347"/>
        <end position="368"/>
    </location>
</feature>
<comment type="caution">
    <text evidence="7">The sequence shown here is derived from an EMBL/GenBank/DDBJ whole genome shotgun (WGS) entry which is preliminary data.</text>
</comment>
<dbReference type="GO" id="GO:0005886">
    <property type="term" value="C:plasma membrane"/>
    <property type="evidence" value="ECO:0007669"/>
    <property type="project" value="TreeGrafter"/>
</dbReference>
<protein>
    <submittedName>
        <fullName evidence="7">MATE family efflux transporter</fullName>
    </submittedName>
</protein>
<feature type="transmembrane region" description="Helical" evidence="6">
    <location>
        <begin position="154"/>
        <end position="178"/>
    </location>
</feature>
<evidence type="ECO:0000256" key="5">
    <source>
        <dbReference type="ARBA" id="ARBA00023136"/>
    </source>
</evidence>
<dbReference type="NCBIfam" id="TIGR00797">
    <property type="entry name" value="matE"/>
    <property type="match status" value="1"/>
</dbReference>
<feature type="transmembrane region" description="Helical" evidence="6">
    <location>
        <begin position="80"/>
        <end position="106"/>
    </location>
</feature>
<evidence type="ECO:0000256" key="6">
    <source>
        <dbReference type="SAM" id="Phobius"/>
    </source>
</evidence>
<feature type="transmembrane region" description="Helical" evidence="6">
    <location>
        <begin position="37"/>
        <end position="59"/>
    </location>
</feature>
<feature type="transmembrane region" description="Helical" evidence="6">
    <location>
        <begin position="403"/>
        <end position="424"/>
    </location>
</feature>
<dbReference type="CDD" id="cd13136">
    <property type="entry name" value="MATE_DinF_like"/>
    <property type="match status" value="1"/>
</dbReference>
<dbReference type="RefSeq" id="WP_119438305.1">
    <property type="nucleotide sequence ID" value="NZ_QWGR01000006.1"/>
</dbReference>
<dbReference type="InterPro" id="IPR002528">
    <property type="entry name" value="MATE_fam"/>
</dbReference>
<dbReference type="OrthoDB" id="9776324at2"/>
<evidence type="ECO:0000313" key="7">
    <source>
        <dbReference type="EMBL" id="RIJ47959.1"/>
    </source>
</evidence>
<evidence type="ECO:0000256" key="3">
    <source>
        <dbReference type="ARBA" id="ARBA00022692"/>
    </source>
</evidence>
<organism evidence="7 8">
    <name type="scientific">Maribellus luteus</name>
    <dbReference type="NCBI Taxonomy" id="2305463"/>
    <lineage>
        <taxon>Bacteria</taxon>
        <taxon>Pseudomonadati</taxon>
        <taxon>Bacteroidota</taxon>
        <taxon>Bacteroidia</taxon>
        <taxon>Marinilabiliales</taxon>
        <taxon>Prolixibacteraceae</taxon>
        <taxon>Maribellus</taxon>
    </lineage>
</organism>
<feature type="transmembrane region" description="Helical" evidence="6">
    <location>
        <begin position="308"/>
        <end position="327"/>
    </location>
</feature>
<keyword evidence="3 6" id="KW-0812">Transmembrane</keyword>
<dbReference type="PANTHER" id="PTHR42893:SF46">
    <property type="entry name" value="PROTEIN DETOXIFICATION 44, CHLOROPLASTIC"/>
    <property type="match status" value="1"/>
</dbReference>
<accession>A0A399SZ26</accession>
<comment type="subcellular location">
    <subcellularLocation>
        <location evidence="1">Membrane</location>
        <topology evidence="1">Multi-pass membrane protein</topology>
    </subcellularLocation>
</comment>
<evidence type="ECO:0000256" key="2">
    <source>
        <dbReference type="ARBA" id="ARBA00010199"/>
    </source>
</evidence>
<feature type="transmembrane region" description="Helical" evidence="6">
    <location>
        <begin position="184"/>
        <end position="207"/>
    </location>
</feature>
<dbReference type="EMBL" id="QWGR01000006">
    <property type="protein sequence ID" value="RIJ47959.1"/>
    <property type="molecule type" value="Genomic_DNA"/>
</dbReference>
<proteinExistence type="inferred from homology"/>
<feature type="transmembrane region" description="Helical" evidence="6">
    <location>
        <begin position="380"/>
        <end position="397"/>
    </location>
</feature>
<evidence type="ECO:0000313" key="8">
    <source>
        <dbReference type="Proteomes" id="UP000265926"/>
    </source>
</evidence>
<evidence type="ECO:0000256" key="1">
    <source>
        <dbReference type="ARBA" id="ARBA00004141"/>
    </source>
</evidence>
<dbReference type="Pfam" id="PF01554">
    <property type="entry name" value="MatE"/>
    <property type="match status" value="2"/>
</dbReference>
<gene>
    <name evidence="7" type="ORF">D1614_12610</name>
</gene>
<feature type="transmembrane region" description="Helical" evidence="6">
    <location>
        <begin position="235"/>
        <end position="254"/>
    </location>
</feature>
<feature type="transmembrane region" description="Helical" evidence="6">
    <location>
        <begin position="266"/>
        <end position="288"/>
    </location>
</feature>
<comment type="similarity">
    <text evidence="2">Belongs to the multi antimicrobial extrusion (MATE) (TC 2.A.66.1) family.</text>
</comment>
<keyword evidence="4 6" id="KW-1133">Transmembrane helix</keyword>
<dbReference type="Proteomes" id="UP000265926">
    <property type="component" value="Unassembled WGS sequence"/>
</dbReference>
<keyword evidence="5 6" id="KW-0472">Membrane</keyword>
<feature type="transmembrane region" description="Helical" evidence="6">
    <location>
        <begin position="12"/>
        <end position="31"/>
    </location>
</feature>